<evidence type="ECO:0000313" key="1">
    <source>
        <dbReference type="EMBL" id="PTM57332.1"/>
    </source>
</evidence>
<evidence type="ECO:0000313" key="2">
    <source>
        <dbReference type="Proteomes" id="UP000241808"/>
    </source>
</evidence>
<proteinExistence type="predicted"/>
<protein>
    <submittedName>
        <fullName evidence="1">Uncharacterized protein</fullName>
    </submittedName>
</protein>
<keyword evidence="2" id="KW-1185">Reference proteome</keyword>
<reference evidence="1 2" key="1">
    <citation type="submission" date="2018-04" db="EMBL/GenBank/DDBJ databases">
        <title>Genomic Encyclopedia of Archaeal and Bacterial Type Strains, Phase II (KMG-II): from individual species to whole genera.</title>
        <authorList>
            <person name="Goeker M."/>
        </authorList>
    </citation>
    <scope>NUCLEOTIDE SEQUENCE [LARGE SCALE GENOMIC DNA]</scope>
    <source>
        <strain evidence="1 2">DSM 25521</strain>
    </source>
</reference>
<name>A0A2T4Z630_9HYPH</name>
<dbReference type="AlphaFoldDB" id="A0A2T4Z630"/>
<dbReference type="RefSeq" id="WP_146167320.1">
    <property type="nucleotide sequence ID" value="NZ_PZZL01000004.1"/>
</dbReference>
<gene>
    <name evidence="1" type="ORF">C8P69_104383</name>
</gene>
<organism evidence="1 2">
    <name type="scientific">Phreatobacter oligotrophus</name>
    <dbReference type="NCBI Taxonomy" id="1122261"/>
    <lineage>
        <taxon>Bacteria</taxon>
        <taxon>Pseudomonadati</taxon>
        <taxon>Pseudomonadota</taxon>
        <taxon>Alphaproteobacteria</taxon>
        <taxon>Hyphomicrobiales</taxon>
        <taxon>Phreatobacteraceae</taxon>
        <taxon>Phreatobacter</taxon>
    </lineage>
</organism>
<dbReference type="Proteomes" id="UP000241808">
    <property type="component" value="Unassembled WGS sequence"/>
</dbReference>
<sequence>MAQSAASTLIAIDEEVEAVLAEFDGDPRRAIRALLDDIAALAEDQPAPLFDMIGFGASADTTDRD</sequence>
<accession>A0A2T4Z630</accession>
<comment type="caution">
    <text evidence="1">The sequence shown here is derived from an EMBL/GenBank/DDBJ whole genome shotgun (WGS) entry which is preliminary data.</text>
</comment>
<dbReference type="EMBL" id="PZZL01000004">
    <property type="protein sequence ID" value="PTM57332.1"/>
    <property type="molecule type" value="Genomic_DNA"/>
</dbReference>